<feature type="transmembrane region" description="Helical" evidence="13">
    <location>
        <begin position="351"/>
        <end position="372"/>
    </location>
</feature>
<evidence type="ECO:0000256" key="7">
    <source>
        <dbReference type="ARBA" id="ARBA00022475"/>
    </source>
</evidence>
<feature type="transmembrane region" description="Helical" evidence="13">
    <location>
        <begin position="159"/>
        <end position="182"/>
    </location>
</feature>
<organism evidence="14 15">
    <name type="scientific">Candidatus Enterococcus ferrettii</name>
    <dbReference type="NCBI Taxonomy" id="2815324"/>
    <lineage>
        <taxon>Bacteria</taxon>
        <taxon>Bacillati</taxon>
        <taxon>Bacillota</taxon>
        <taxon>Bacilli</taxon>
        <taxon>Lactobacillales</taxon>
        <taxon>Enterococcaceae</taxon>
        <taxon>Enterococcus</taxon>
    </lineage>
</organism>
<keyword evidence="7" id="KW-1003">Cell membrane</keyword>
<dbReference type="PANTHER" id="PTHR43298">
    <property type="entry name" value="MULTIDRUG RESISTANCE PROTEIN NORM-RELATED"/>
    <property type="match status" value="1"/>
</dbReference>
<accession>A0ABV0EQQ9</accession>
<reference evidence="14 15" key="1">
    <citation type="submission" date="2024-02" db="EMBL/GenBank/DDBJ databases">
        <title>The Genome Sequence of Enterococcus sp. DIV0159.</title>
        <authorList>
            <person name="Earl A."/>
            <person name="Manson A."/>
            <person name="Gilmore M."/>
            <person name="Sanders J."/>
            <person name="Shea T."/>
            <person name="Howe W."/>
            <person name="Livny J."/>
            <person name="Cuomo C."/>
            <person name="Neafsey D."/>
            <person name="Birren B."/>
        </authorList>
    </citation>
    <scope>NUCLEOTIDE SEQUENCE [LARGE SCALE GENOMIC DNA]</scope>
    <source>
        <strain evidence="14 15">665A</strain>
    </source>
</reference>
<dbReference type="InterPro" id="IPR050222">
    <property type="entry name" value="MATE_MdtK"/>
</dbReference>
<keyword evidence="5" id="KW-0813">Transport</keyword>
<keyword evidence="11 13" id="KW-0472">Membrane</keyword>
<evidence type="ECO:0000256" key="1">
    <source>
        <dbReference type="ARBA" id="ARBA00003408"/>
    </source>
</evidence>
<feature type="transmembrane region" description="Helical" evidence="13">
    <location>
        <begin position="188"/>
        <end position="208"/>
    </location>
</feature>
<protein>
    <recommendedName>
        <fullName evidence="4">Probable multidrug resistance protein NorM</fullName>
    </recommendedName>
    <alternativeName>
        <fullName evidence="12">Multidrug-efflux transporter</fullName>
    </alternativeName>
</protein>
<dbReference type="Proteomes" id="UP000664357">
    <property type="component" value="Unassembled WGS sequence"/>
</dbReference>
<comment type="caution">
    <text evidence="14">The sequence shown here is derived from an EMBL/GenBank/DDBJ whole genome shotgun (WGS) entry which is preliminary data.</text>
</comment>
<dbReference type="NCBIfam" id="TIGR00797">
    <property type="entry name" value="matE"/>
    <property type="match status" value="1"/>
</dbReference>
<name>A0ABV0EQQ9_9ENTE</name>
<keyword evidence="8 13" id="KW-0812">Transmembrane</keyword>
<proteinExistence type="inferred from homology"/>
<dbReference type="InterPro" id="IPR048279">
    <property type="entry name" value="MdtK-like"/>
</dbReference>
<evidence type="ECO:0000256" key="11">
    <source>
        <dbReference type="ARBA" id="ARBA00023136"/>
    </source>
</evidence>
<evidence type="ECO:0000256" key="13">
    <source>
        <dbReference type="SAM" id="Phobius"/>
    </source>
</evidence>
<feature type="transmembrane region" description="Helical" evidence="13">
    <location>
        <begin position="88"/>
        <end position="109"/>
    </location>
</feature>
<feature type="transmembrane region" description="Helical" evidence="13">
    <location>
        <begin position="311"/>
        <end position="331"/>
    </location>
</feature>
<evidence type="ECO:0000256" key="6">
    <source>
        <dbReference type="ARBA" id="ARBA00022449"/>
    </source>
</evidence>
<evidence type="ECO:0000256" key="3">
    <source>
        <dbReference type="ARBA" id="ARBA00010199"/>
    </source>
</evidence>
<sequence length="443" mass="48263">MTQGGIVKMLLLFTIPLVLSGVFQQLFNWVDAFIVGNVEGEFALASIGATSAVYNLCITTIVGFTSGISILSAQQQGRKELDKARNTLISFTLILGVFFLLVAMLGIFFTTPIIDTLGTPENLMAVARQYLRIMFIGVPFLAIYNVYAAILRGCGDSRAPFVAIIVSSLINVALDLLLVAVLKKGAEGAAIATVFAQIVMTIFIVLYTERNYFYLKFRWNKKFFTRTAITQGFSFGLPPTIQASTSSVGNLILQRFMNGFGERAIAAFSTAYRIDSVILLPIVNFGSGIATVVAQNIGAGNPERAKKVLKIGLIMMSIISIGLTGLVLVTGEYLLTIFGLTSQSVAIGKSFFQVLANFYIVFGLAMAIRGYLEGRGDMLFSSVAGIAALLVRIVVSYGFVDQFDSMIVAYAETFSWVVLLGIYLARYWQTQLKKAVFAKFPDQ</sequence>
<gene>
    <name evidence="14" type="ORF">JZO67_001859</name>
</gene>
<evidence type="ECO:0000256" key="12">
    <source>
        <dbReference type="ARBA" id="ARBA00031636"/>
    </source>
</evidence>
<evidence type="ECO:0000256" key="10">
    <source>
        <dbReference type="ARBA" id="ARBA00023065"/>
    </source>
</evidence>
<dbReference type="PIRSF" id="PIRSF006603">
    <property type="entry name" value="DinF"/>
    <property type="match status" value="1"/>
</dbReference>
<evidence type="ECO:0000256" key="8">
    <source>
        <dbReference type="ARBA" id="ARBA00022692"/>
    </source>
</evidence>
<keyword evidence="9 13" id="KW-1133">Transmembrane helix</keyword>
<comment type="similarity">
    <text evidence="3">Belongs to the multi antimicrobial extrusion (MATE) (TC 2.A.66.1) family.</text>
</comment>
<evidence type="ECO:0000256" key="5">
    <source>
        <dbReference type="ARBA" id="ARBA00022448"/>
    </source>
</evidence>
<evidence type="ECO:0000256" key="2">
    <source>
        <dbReference type="ARBA" id="ARBA00004651"/>
    </source>
</evidence>
<comment type="subcellular location">
    <subcellularLocation>
        <location evidence="2">Cell membrane</location>
        <topology evidence="2">Multi-pass membrane protein</topology>
    </subcellularLocation>
</comment>
<evidence type="ECO:0000256" key="4">
    <source>
        <dbReference type="ARBA" id="ARBA00020268"/>
    </source>
</evidence>
<keyword evidence="15" id="KW-1185">Reference proteome</keyword>
<dbReference type="InterPro" id="IPR002528">
    <property type="entry name" value="MATE_fam"/>
</dbReference>
<feature type="transmembrane region" description="Helical" evidence="13">
    <location>
        <begin position="379"/>
        <end position="400"/>
    </location>
</feature>
<feature type="transmembrane region" description="Helical" evidence="13">
    <location>
        <begin position="406"/>
        <end position="425"/>
    </location>
</feature>
<keyword evidence="6" id="KW-0050">Antiport</keyword>
<feature type="transmembrane region" description="Helical" evidence="13">
    <location>
        <begin position="129"/>
        <end position="147"/>
    </location>
</feature>
<dbReference type="EMBL" id="JAFREL020000001">
    <property type="protein sequence ID" value="MEO1769908.1"/>
    <property type="molecule type" value="Genomic_DNA"/>
</dbReference>
<dbReference type="Pfam" id="PF01554">
    <property type="entry name" value="MatE"/>
    <property type="match status" value="2"/>
</dbReference>
<feature type="transmembrane region" description="Helical" evidence="13">
    <location>
        <begin position="42"/>
        <end position="68"/>
    </location>
</feature>
<evidence type="ECO:0000313" key="15">
    <source>
        <dbReference type="Proteomes" id="UP000664357"/>
    </source>
</evidence>
<evidence type="ECO:0000256" key="9">
    <source>
        <dbReference type="ARBA" id="ARBA00022989"/>
    </source>
</evidence>
<comment type="function">
    <text evidence="1">Multidrug efflux pump.</text>
</comment>
<keyword evidence="10" id="KW-0406">Ion transport</keyword>
<evidence type="ECO:0000313" key="14">
    <source>
        <dbReference type="EMBL" id="MEO1769908.1"/>
    </source>
</evidence>
<dbReference type="PANTHER" id="PTHR43298:SF2">
    <property type="entry name" value="FMN_FAD EXPORTER YEEO-RELATED"/>
    <property type="match status" value="1"/>
</dbReference>